<dbReference type="OrthoDB" id="418495at2759"/>
<feature type="domain" description="Glutaredoxin" evidence="6">
    <location>
        <begin position="17"/>
        <end position="85"/>
    </location>
</feature>
<dbReference type="PANTHER" id="PTHR45694">
    <property type="entry name" value="GLUTAREDOXIN 2"/>
    <property type="match status" value="1"/>
</dbReference>
<dbReference type="Proteomes" id="UP000596742">
    <property type="component" value="Unassembled WGS sequence"/>
</dbReference>
<dbReference type="InterPro" id="IPR014025">
    <property type="entry name" value="Glutaredoxin_subgr"/>
</dbReference>
<dbReference type="InterPro" id="IPR011767">
    <property type="entry name" value="GLR_AS"/>
</dbReference>
<dbReference type="NCBIfam" id="TIGR02180">
    <property type="entry name" value="GRX_euk"/>
    <property type="match status" value="1"/>
</dbReference>
<sequence>MSKVKTMIDAKIGGKKVVVFSKTYCPYCTKAKKVLRNHYGKDLNEADVEIMEIENDPDCDAIQDYLKTLTGGRSVPRVFINGKCIGGGDETQALEQSGKLSGLLQ</sequence>
<dbReference type="Pfam" id="PF00462">
    <property type="entry name" value="Glutaredoxin"/>
    <property type="match status" value="1"/>
</dbReference>
<evidence type="ECO:0000313" key="7">
    <source>
        <dbReference type="EMBL" id="VDI46795.1"/>
    </source>
</evidence>
<dbReference type="PROSITE" id="PS51354">
    <property type="entry name" value="GLUTAREDOXIN_2"/>
    <property type="match status" value="1"/>
</dbReference>
<dbReference type="CDD" id="cd03419">
    <property type="entry name" value="GRX_GRXh_1_2_like"/>
    <property type="match status" value="1"/>
</dbReference>
<dbReference type="Gene3D" id="3.40.30.10">
    <property type="entry name" value="Glutaredoxin"/>
    <property type="match status" value="1"/>
</dbReference>
<dbReference type="SUPFAM" id="SSF52833">
    <property type="entry name" value="Thioredoxin-like"/>
    <property type="match status" value="1"/>
</dbReference>
<reference evidence="7" key="1">
    <citation type="submission" date="2018-11" db="EMBL/GenBank/DDBJ databases">
        <authorList>
            <person name="Alioto T."/>
            <person name="Alioto T."/>
        </authorList>
    </citation>
    <scope>NUCLEOTIDE SEQUENCE</scope>
</reference>
<protein>
    <submittedName>
        <fullName evidence="7">Glutaredoxin 3</fullName>
    </submittedName>
</protein>
<keyword evidence="5" id="KW-0676">Redox-active center</keyword>
<name>A0A8B6F9G8_MYTGA</name>
<gene>
    <name evidence="7" type="ORF">MGAL_10B007503</name>
</gene>
<comment type="function">
    <text evidence="1">Has a glutathione-disulfide oxidoreductase activity in the presence of NADPH and glutathione reductase. Reduces low molecular weight disulfides and proteins.</text>
</comment>
<keyword evidence="3" id="KW-0249">Electron transport</keyword>
<comment type="caution">
    <text evidence="7">The sequence shown here is derived from an EMBL/GenBank/DDBJ whole genome shotgun (WGS) entry which is preliminary data.</text>
</comment>
<evidence type="ECO:0000256" key="3">
    <source>
        <dbReference type="ARBA" id="ARBA00022982"/>
    </source>
</evidence>
<organism evidence="7 8">
    <name type="scientific">Mytilus galloprovincialis</name>
    <name type="common">Mediterranean mussel</name>
    <dbReference type="NCBI Taxonomy" id="29158"/>
    <lineage>
        <taxon>Eukaryota</taxon>
        <taxon>Metazoa</taxon>
        <taxon>Spiralia</taxon>
        <taxon>Lophotrochozoa</taxon>
        <taxon>Mollusca</taxon>
        <taxon>Bivalvia</taxon>
        <taxon>Autobranchia</taxon>
        <taxon>Pteriomorphia</taxon>
        <taxon>Mytilida</taxon>
        <taxon>Mytiloidea</taxon>
        <taxon>Mytilidae</taxon>
        <taxon>Mytilinae</taxon>
        <taxon>Mytilus</taxon>
    </lineage>
</organism>
<dbReference type="EMBL" id="UYJE01006536">
    <property type="protein sequence ID" value="VDI46795.1"/>
    <property type="molecule type" value="Genomic_DNA"/>
</dbReference>
<evidence type="ECO:0000256" key="2">
    <source>
        <dbReference type="ARBA" id="ARBA00022448"/>
    </source>
</evidence>
<keyword evidence="4" id="KW-1015">Disulfide bond</keyword>
<dbReference type="GO" id="GO:0015038">
    <property type="term" value="F:glutathione disulfide oxidoreductase activity"/>
    <property type="evidence" value="ECO:0007669"/>
    <property type="project" value="TreeGrafter"/>
</dbReference>
<accession>A0A8B6F9G8</accession>
<dbReference type="PRINTS" id="PR00160">
    <property type="entry name" value="GLUTAREDOXIN"/>
</dbReference>
<keyword evidence="8" id="KW-1185">Reference proteome</keyword>
<dbReference type="AlphaFoldDB" id="A0A8B6F9G8"/>
<keyword evidence="2" id="KW-0813">Transport</keyword>
<dbReference type="GO" id="GO:0005737">
    <property type="term" value="C:cytoplasm"/>
    <property type="evidence" value="ECO:0007669"/>
    <property type="project" value="TreeGrafter"/>
</dbReference>
<dbReference type="InterPro" id="IPR002109">
    <property type="entry name" value="Glutaredoxin"/>
</dbReference>
<evidence type="ECO:0000259" key="6">
    <source>
        <dbReference type="Pfam" id="PF00462"/>
    </source>
</evidence>
<proteinExistence type="predicted"/>
<dbReference type="InterPro" id="IPR011899">
    <property type="entry name" value="Glutaredoxin_euk/vir"/>
</dbReference>
<dbReference type="InterPro" id="IPR036249">
    <property type="entry name" value="Thioredoxin-like_sf"/>
</dbReference>
<dbReference type="PROSITE" id="PS00195">
    <property type="entry name" value="GLUTAREDOXIN_1"/>
    <property type="match status" value="1"/>
</dbReference>
<dbReference type="GO" id="GO:0034599">
    <property type="term" value="P:cellular response to oxidative stress"/>
    <property type="evidence" value="ECO:0007669"/>
    <property type="project" value="TreeGrafter"/>
</dbReference>
<evidence type="ECO:0000256" key="1">
    <source>
        <dbReference type="ARBA" id="ARBA00002549"/>
    </source>
</evidence>
<evidence type="ECO:0000256" key="5">
    <source>
        <dbReference type="ARBA" id="ARBA00023284"/>
    </source>
</evidence>
<dbReference type="PANTHER" id="PTHR45694:SF18">
    <property type="entry name" value="GLUTAREDOXIN-1-RELATED"/>
    <property type="match status" value="1"/>
</dbReference>
<evidence type="ECO:0000313" key="8">
    <source>
        <dbReference type="Proteomes" id="UP000596742"/>
    </source>
</evidence>
<evidence type="ECO:0000256" key="4">
    <source>
        <dbReference type="ARBA" id="ARBA00023157"/>
    </source>
</evidence>